<gene>
    <name evidence="3" type="ORF">N0V83_002527</name>
</gene>
<keyword evidence="4" id="KW-1185">Reference proteome</keyword>
<feature type="region of interest" description="Disordered" evidence="1">
    <location>
        <begin position="129"/>
        <end position="156"/>
    </location>
</feature>
<evidence type="ECO:0000313" key="4">
    <source>
        <dbReference type="Proteomes" id="UP001140560"/>
    </source>
</evidence>
<dbReference type="Proteomes" id="UP001140560">
    <property type="component" value="Unassembled WGS sequence"/>
</dbReference>
<keyword evidence="2" id="KW-0732">Signal</keyword>
<reference evidence="3" key="1">
    <citation type="submission" date="2022-10" db="EMBL/GenBank/DDBJ databases">
        <title>Tapping the CABI collections for fungal endophytes: first genome assemblies for Collariella, Neodidymelliopsis, Ascochyta clinopodiicola, Didymella pomorum, Didymosphaeria variabile, Neocosmospora piperis and Neocucurbitaria cava.</title>
        <authorList>
            <person name="Hill R."/>
        </authorList>
    </citation>
    <scope>NUCLEOTIDE SEQUENCE</scope>
    <source>
        <strain evidence="3">IMI 356814</strain>
    </source>
</reference>
<feature type="chain" id="PRO_5040848016" evidence="2">
    <location>
        <begin position="21"/>
        <end position="156"/>
    </location>
</feature>
<evidence type="ECO:0000313" key="3">
    <source>
        <dbReference type="EMBL" id="KAJ4373788.1"/>
    </source>
</evidence>
<name>A0A9W9CPL4_9PLEO</name>
<sequence length="156" mass="18204">MGTNLVAWFLCYWLVPNTGNEELEDVFERLLVPTKFAFIYTCASLWRKITKPVDYCLRMGRKTWVESGHGRPLEAVEFEFQQFKDMCDHSEAARKSLKQSGKKGKTHIKVAWKDTWQALSARYQQDMEMTAQGNETLNQEEKELEDCQNGTLDRRA</sequence>
<feature type="signal peptide" evidence="2">
    <location>
        <begin position="1"/>
        <end position="20"/>
    </location>
</feature>
<accession>A0A9W9CPL4</accession>
<dbReference type="AlphaFoldDB" id="A0A9W9CPL4"/>
<protein>
    <submittedName>
        <fullName evidence="3">Uncharacterized protein</fullName>
    </submittedName>
</protein>
<evidence type="ECO:0000256" key="1">
    <source>
        <dbReference type="SAM" id="MobiDB-lite"/>
    </source>
</evidence>
<evidence type="ECO:0000256" key="2">
    <source>
        <dbReference type="SAM" id="SignalP"/>
    </source>
</evidence>
<proteinExistence type="predicted"/>
<organism evidence="3 4">
    <name type="scientific">Neocucurbitaria cava</name>
    <dbReference type="NCBI Taxonomy" id="798079"/>
    <lineage>
        <taxon>Eukaryota</taxon>
        <taxon>Fungi</taxon>
        <taxon>Dikarya</taxon>
        <taxon>Ascomycota</taxon>
        <taxon>Pezizomycotina</taxon>
        <taxon>Dothideomycetes</taxon>
        <taxon>Pleosporomycetidae</taxon>
        <taxon>Pleosporales</taxon>
        <taxon>Pleosporineae</taxon>
        <taxon>Cucurbitariaceae</taxon>
        <taxon>Neocucurbitaria</taxon>
    </lineage>
</organism>
<comment type="caution">
    <text evidence="3">The sequence shown here is derived from an EMBL/GenBank/DDBJ whole genome shotgun (WGS) entry which is preliminary data.</text>
</comment>
<dbReference type="EMBL" id="JAPEUY010000004">
    <property type="protein sequence ID" value="KAJ4373788.1"/>
    <property type="molecule type" value="Genomic_DNA"/>
</dbReference>